<evidence type="ECO:0000313" key="2">
    <source>
        <dbReference type="EMBL" id="ACY49745.1"/>
    </source>
</evidence>
<dbReference type="InterPro" id="IPR002716">
    <property type="entry name" value="PIN_dom"/>
</dbReference>
<dbReference type="Gene3D" id="3.40.50.1010">
    <property type="entry name" value="5'-nuclease"/>
    <property type="match status" value="1"/>
</dbReference>
<keyword evidence="3" id="KW-1185">Reference proteome</keyword>
<dbReference type="Pfam" id="PF13470">
    <property type="entry name" value="PIN_3"/>
    <property type="match status" value="1"/>
</dbReference>
<dbReference type="KEGG" id="rmr:Rmar_2883"/>
<keyword evidence="2" id="KW-0614">Plasmid</keyword>
<dbReference type="AlphaFoldDB" id="D0MKT1"/>
<dbReference type="NCBIfam" id="TIGR00305">
    <property type="entry name" value="putative toxin-antitoxin system toxin component, PIN family"/>
    <property type="match status" value="1"/>
</dbReference>
<evidence type="ECO:0000313" key="3">
    <source>
        <dbReference type="Proteomes" id="UP000002221"/>
    </source>
</evidence>
<organism evidence="2 3">
    <name type="scientific">Rhodothermus marinus (strain ATCC 43812 / DSM 4252 / R-10)</name>
    <name type="common">Rhodothermus obamensis</name>
    <dbReference type="NCBI Taxonomy" id="518766"/>
    <lineage>
        <taxon>Bacteria</taxon>
        <taxon>Pseudomonadati</taxon>
        <taxon>Rhodothermota</taxon>
        <taxon>Rhodothermia</taxon>
        <taxon>Rhodothermales</taxon>
        <taxon>Rhodothermaceae</taxon>
        <taxon>Rhodothermus</taxon>
    </lineage>
</organism>
<dbReference type="EMBL" id="CP001808">
    <property type="protein sequence ID" value="ACY49745.1"/>
    <property type="molecule type" value="Genomic_DNA"/>
</dbReference>
<dbReference type="InterPro" id="IPR002850">
    <property type="entry name" value="PIN_toxin-like"/>
</dbReference>
<dbReference type="SUPFAM" id="SSF88723">
    <property type="entry name" value="PIN domain-like"/>
    <property type="match status" value="1"/>
</dbReference>
<name>D0MKT1_RHOM4</name>
<proteinExistence type="predicted"/>
<sequence length="137" mass="15213">MKVFLDTNVIVSGFGTRGLCADLIRLVIARHELTVSEVVLEEVKRVLLDKFGLPSDEVQHVEAFLRRHSVVPTPPDTSGFPLDKLKDENDRKILAAAIEAEADVLITGDGDLLALGDLLHRPRIMDPRSFLESMLSR</sequence>
<dbReference type="eggNOG" id="COG1569">
    <property type="taxonomic scope" value="Bacteria"/>
</dbReference>
<protein>
    <submittedName>
        <fullName evidence="2">PilT protein domain protein</fullName>
    </submittedName>
</protein>
<dbReference type="Proteomes" id="UP000002221">
    <property type="component" value="Plasmid pRMAR01"/>
</dbReference>
<dbReference type="HOGENOM" id="CLU_116617_4_0_10"/>
<dbReference type="OrthoDB" id="335825at2"/>
<gene>
    <name evidence="2" type="ordered locus">Rmar_2883</name>
</gene>
<dbReference type="PANTHER" id="PTHR34610:SF3">
    <property type="entry name" value="SSL7007 PROTEIN"/>
    <property type="match status" value="1"/>
</dbReference>
<reference evidence="2 3" key="1">
    <citation type="journal article" date="2009" name="Stand. Genomic Sci.">
        <title>Complete genome sequence of Rhodothermus marinus type strain (R-10).</title>
        <authorList>
            <person name="Nolan M."/>
            <person name="Tindall B.J."/>
            <person name="Pomrenke H."/>
            <person name="Lapidus A."/>
            <person name="Copeland A."/>
            <person name="Glavina Del Rio T."/>
            <person name="Lucas S."/>
            <person name="Chen F."/>
            <person name="Tice H."/>
            <person name="Cheng J.F."/>
            <person name="Saunders E."/>
            <person name="Han C."/>
            <person name="Bruce D."/>
            <person name="Goodwin L."/>
            <person name="Chain P."/>
            <person name="Pitluck S."/>
            <person name="Ovchinikova G."/>
            <person name="Pati A."/>
            <person name="Ivanova N."/>
            <person name="Mavromatis K."/>
            <person name="Chen A."/>
            <person name="Palaniappan K."/>
            <person name="Land M."/>
            <person name="Hauser L."/>
            <person name="Chang Y.J."/>
            <person name="Jeffries C.D."/>
            <person name="Brettin T."/>
            <person name="Goker M."/>
            <person name="Bristow J."/>
            <person name="Eisen J.A."/>
            <person name="Markowitz V."/>
            <person name="Hugenholtz P."/>
            <person name="Kyrpides N.C."/>
            <person name="Klenk H.P."/>
            <person name="Detter J.C."/>
        </authorList>
    </citation>
    <scope>NUCLEOTIDE SEQUENCE [LARGE SCALE GENOMIC DNA]</scope>
    <source>
        <strain evidence="3">ATCC 43812 / DSM 4252 / R-10</strain>
        <plasmid evidence="2">pRMAR01</plasmid>
    </source>
</reference>
<evidence type="ECO:0000259" key="1">
    <source>
        <dbReference type="SMART" id="SM00670"/>
    </source>
</evidence>
<dbReference type="InterPro" id="IPR029060">
    <property type="entry name" value="PIN-like_dom_sf"/>
</dbReference>
<geneLocation type="plasmid" evidence="2 3">
    <name>pRMAR01</name>
</geneLocation>
<dbReference type="RefSeq" id="WP_012845355.1">
    <property type="nucleotide sequence ID" value="NC_013502.1"/>
</dbReference>
<accession>D0MKT1</accession>
<feature type="domain" description="PIN" evidence="1">
    <location>
        <begin position="1"/>
        <end position="114"/>
    </location>
</feature>
<dbReference type="PANTHER" id="PTHR34610">
    <property type="entry name" value="SSL7007 PROTEIN"/>
    <property type="match status" value="1"/>
</dbReference>
<dbReference type="SMART" id="SM00670">
    <property type="entry name" value="PINc"/>
    <property type="match status" value="1"/>
</dbReference>